<evidence type="ECO:0000256" key="3">
    <source>
        <dbReference type="ARBA" id="ARBA00022989"/>
    </source>
</evidence>
<name>A0A507DPM6_9FUNG</name>
<evidence type="ECO:0000313" key="7">
    <source>
        <dbReference type="Proteomes" id="UP000318582"/>
    </source>
</evidence>
<gene>
    <name evidence="6" type="ORF">PhCBS80983_g06248</name>
</gene>
<protein>
    <submittedName>
        <fullName evidence="6">Uncharacterized protein</fullName>
    </submittedName>
</protein>
<evidence type="ECO:0000313" key="6">
    <source>
        <dbReference type="EMBL" id="TPX53624.1"/>
    </source>
</evidence>
<evidence type="ECO:0000256" key="4">
    <source>
        <dbReference type="ARBA" id="ARBA00023136"/>
    </source>
</evidence>
<comment type="subcellular location">
    <subcellularLocation>
        <location evidence="1">Membrane</location>
    </subcellularLocation>
</comment>
<dbReference type="InterPro" id="IPR023352">
    <property type="entry name" value="MAPEG-like_dom_sf"/>
</dbReference>
<dbReference type="InterPro" id="IPR001129">
    <property type="entry name" value="Membr-assoc_MAPEG"/>
</dbReference>
<keyword evidence="7" id="KW-1185">Reference proteome</keyword>
<proteinExistence type="predicted"/>
<dbReference type="SUPFAM" id="SSF161084">
    <property type="entry name" value="MAPEG domain-like"/>
    <property type="match status" value="1"/>
</dbReference>
<evidence type="ECO:0000256" key="5">
    <source>
        <dbReference type="SAM" id="Phobius"/>
    </source>
</evidence>
<comment type="caution">
    <text evidence="6">The sequence shown here is derived from an EMBL/GenBank/DDBJ whole genome shotgun (WGS) entry which is preliminary data.</text>
</comment>
<accession>A0A507DPM6</accession>
<keyword evidence="2 5" id="KW-0812">Transmembrane</keyword>
<keyword evidence="4 5" id="KW-0472">Membrane</keyword>
<dbReference type="Pfam" id="PF01124">
    <property type="entry name" value="MAPEG"/>
    <property type="match status" value="1"/>
</dbReference>
<dbReference type="Gene3D" id="1.20.120.550">
    <property type="entry name" value="Membrane associated eicosanoid/glutathione metabolism-like domain"/>
    <property type="match status" value="1"/>
</dbReference>
<feature type="transmembrane region" description="Helical" evidence="5">
    <location>
        <begin position="82"/>
        <end position="102"/>
    </location>
</feature>
<keyword evidence="3 5" id="KW-1133">Transmembrane helix</keyword>
<dbReference type="GO" id="GO:0016020">
    <property type="term" value="C:membrane"/>
    <property type="evidence" value="ECO:0007669"/>
    <property type="project" value="UniProtKB-SubCell"/>
</dbReference>
<dbReference type="Proteomes" id="UP000318582">
    <property type="component" value="Unassembled WGS sequence"/>
</dbReference>
<dbReference type="PANTHER" id="PTHR35371">
    <property type="entry name" value="INNER MEMBRANE PROTEIN"/>
    <property type="match status" value="1"/>
</dbReference>
<organism evidence="6 7">
    <name type="scientific">Powellomyces hirtus</name>
    <dbReference type="NCBI Taxonomy" id="109895"/>
    <lineage>
        <taxon>Eukaryota</taxon>
        <taxon>Fungi</taxon>
        <taxon>Fungi incertae sedis</taxon>
        <taxon>Chytridiomycota</taxon>
        <taxon>Chytridiomycota incertae sedis</taxon>
        <taxon>Chytridiomycetes</taxon>
        <taxon>Spizellomycetales</taxon>
        <taxon>Powellomycetaceae</taxon>
        <taxon>Powellomyces</taxon>
    </lineage>
</organism>
<dbReference type="PANTHER" id="PTHR35371:SF1">
    <property type="entry name" value="BLR7753 PROTEIN"/>
    <property type="match status" value="1"/>
</dbReference>
<evidence type="ECO:0000256" key="1">
    <source>
        <dbReference type="ARBA" id="ARBA00004370"/>
    </source>
</evidence>
<sequence>MDTVNTSLYAIPAAYLLAFVPHVINVSPRTTMDAVKGRMPAAAYEMAKRADAAHQNGLESFSPFAIAMVVGNLSPTLSPTTLTLAATSYLAARALYTLVYIANTTPAVAALRSSVWGISVASWMVVLYKVAAGAVLAVPAAK</sequence>
<evidence type="ECO:0000256" key="2">
    <source>
        <dbReference type="ARBA" id="ARBA00022692"/>
    </source>
</evidence>
<feature type="transmembrane region" description="Helical" evidence="5">
    <location>
        <begin position="114"/>
        <end position="138"/>
    </location>
</feature>
<dbReference type="AlphaFoldDB" id="A0A507DPM6"/>
<reference evidence="6 7" key="1">
    <citation type="journal article" date="2019" name="Sci. Rep.">
        <title>Comparative genomics of chytrid fungi reveal insights into the obligate biotrophic and pathogenic lifestyle of Synchytrium endobioticum.</title>
        <authorList>
            <person name="van de Vossenberg B.T.L.H."/>
            <person name="Warris S."/>
            <person name="Nguyen H.D.T."/>
            <person name="van Gent-Pelzer M.P.E."/>
            <person name="Joly D.L."/>
            <person name="van de Geest H.C."/>
            <person name="Bonants P.J.M."/>
            <person name="Smith D.S."/>
            <person name="Levesque C.A."/>
            <person name="van der Lee T.A.J."/>
        </authorList>
    </citation>
    <scope>NUCLEOTIDE SEQUENCE [LARGE SCALE GENOMIC DNA]</scope>
    <source>
        <strain evidence="6 7">CBS 809.83</strain>
    </source>
</reference>
<feature type="transmembrane region" description="Helical" evidence="5">
    <location>
        <begin position="6"/>
        <end position="24"/>
    </location>
</feature>
<dbReference type="EMBL" id="QEAQ01000212">
    <property type="protein sequence ID" value="TPX53624.1"/>
    <property type="molecule type" value="Genomic_DNA"/>
</dbReference>